<evidence type="ECO:0000313" key="1">
    <source>
        <dbReference type="EMBL" id="KKK52677.1"/>
    </source>
</evidence>
<organism evidence="1">
    <name type="scientific">marine sediment metagenome</name>
    <dbReference type="NCBI Taxonomy" id="412755"/>
    <lineage>
        <taxon>unclassified sequences</taxon>
        <taxon>metagenomes</taxon>
        <taxon>ecological metagenomes</taxon>
    </lineage>
</organism>
<sequence>MAILLLMGANFIFMQIRPKDEEPEPPTSFKVEPSAENPGEKLINLIDDSKPEEVKPEVKAKPEVKIPKKSDRAWLASIPKKNENVTGEMLQNAMGRLKNRDLSNDEQILMKRLRKIATARGVPWDIARQVDIKEQLLLRQRTLF</sequence>
<comment type="caution">
    <text evidence="1">The sequence shown here is derived from an EMBL/GenBank/DDBJ whole genome shotgun (WGS) entry which is preliminary data.</text>
</comment>
<proteinExistence type="predicted"/>
<dbReference type="AlphaFoldDB" id="A0A0F8W7A3"/>
<gene>
    <name evidence="1" type="ORF">LCGC14_3102500</name>
</gene>
<reference evidence="1" key="1">
    <citation type="journal article" date="2015" name="Nature">
        <title>Complex archaea that bridge the gap between prokaryotes and eukaryotes.</title>
        <authorList>
            <person name="Spang A."/>
            <person name="Saw J.H."/>
            <person name="Jorgensen S.L."/>
            <person name="Zaremba-Niedzwiedzka K."/>
            <person name="Martijn J."/>
            <person name="Lind A.E."/>
            <person name="van Eijk R."/>
            <person name="Schleper C."/>
            <person name="Guy L."/>
            <person name="Ettema T.J."/>
        </authorList>
    </citation>
    <scope>NUCLEOTIDE SEQUENCE</scope>
</reference>
<dbReference type="EMBL" id="LAZR01066900">
    <property type="protein sequence ID" value="KKK52677.1"/>
    <property type="molecule type" value="Genomic_DNA"/>
</dbReference>
<protein>
    <submittedName>
        <fullName evidence="1">Uncharacterized protein</fullName>
    </submittedName>
</protein>
<name>A0A0F8W7A3_9ZZZZ</name>
<accession>A0A0F8W7A3</accession>